<keyword evidence="10" id="KW-1185">Reference proteome</keyword>
<gene>
    <name evidence="9" type="ORF">GCM10025770_02750</name>
</gene>
<keyword evidence="6" id="KW-0659">Purine metabolism</keyword>
<accession>A0ABP9Q817</accession>
<dbReference type="InterPro" id="IPR023416">
    <property type="entry name" value="Transthyretin/HIU_hydrolase_d"/>
</dbReference>
<reference evidence="10" key="1">
    <citation type="journal article" date="2019" name="Int. J. Syst. Evol. Microbiol.">
        <title>The Global Catalogue of Microorganisms (GCM) 10K type strain sequencing project: providing services to taxonomists for standard genome sequencing and annotation.</title>
        <authorList>
            <consortium name="The Broad Institute Genomics Platform"/>
            <consortium name="The Broad Institute Genome Sequencing Center for Infectious Disease"/>
            <person name="Wu L."/>
            <person name="Ma J."/>
        </authorList>
    </citation>
    <scope>NUCLEOTIDE SEQUENCE [LARGE SCALE GENOMIC DNA]</scope>
    <source>
        <strain evidence="10">JCM 18715</strain>
    </source>
</reference>
<comment type="caution">
    <text evidence="9">The sequence shown here is derived from an EMBL/GenBank/DDBJ whole genome shotgun (WGS) entry which is preliminary data.</text>
</comment>
<dbReference type="EMBL" id="BAABLD010000002">
    <property type="protein sequence ID" value="GAA5158358.1"/>
    <property type="molecule type" value="Genomic_DNA"/>
</dbReference>
<dbReference type="InterPro" id="IPR036817">
    <property type="entry name" value="Transthyretin/HIU_hydrolase_sf"/>
</dbReference>
<evidence type="ECO:0000256" key="4">
    <source>
        <dbReference type="ARBA" id="ARBA00011881"/>
    </source>
</evidence>
<dbReference type="SUPFAM" id="SSF49472">
    <property type="entry name" value="Transthyretin (synonym: prealbumin)"/>
    <property type="match status" value="1"/>
</dbReference>
<evidence type="ECO:0000256" key="1">
    <source>
        <dbReference type="ARBA" id="ARBA00001043"/>
    </source>
</evidence>
<evidence type="ECO:0000313" key="10">
    <source>
        <dbReference type="Proteomes" id="UP001500547"/>
    </source>
</evidence>
<name>A0ABP9Q817_9RHOO</name>
<dbReference type="RefSeq" id="WP_345531033.1">
    <property type="nucleotide sequence ID" value="NZ_BAABLD010000002.1"/>
</dbReference>
<dbReference type="NCBIfam" id="TIGR01409">
    <property type="entry name" value="TAT_signal_seq"/>
    <property type="match status" value="1"/>
</dbReference>
<dbReference type="PROSITE" id="PS51318">
    <property type="entry name" value="TAT"/>
    <property type="match status" value="1"/>
</dbReference>
<keyword evidence="7" id="KW-0378">Hydrolase</keyword>
<dbReference type="PROSITE" id="PS00768">
    <property type="entry name" value="TRANSTHYRETIN_1"/>
    <property type="match status" value="1"/>
</dbReference>
<proteinExistence type="inferred from homology"/>
<dbReference type="PANTHER" id="PTHR10395">
    <property type="entry name" value="URICASE AND TRANSTHYRETIN-RELATED"/>
    <property type="match status" value="1"/>
</dbReference>
<dbReference type="InterPro" id="IPR019546">
    <property type="entry name" value="TAT_signal_bac_arc"/>
</dbReference>
<dbReference type="EC" id="3.5.2.17" evidence="5"/>
<dbReference type="InterPro" id="IPR023418">
    <property type="entry name" value="Thyroxine_BS"/>
</dbReference>
<sequence length="171" mass="19070">MNDNTDSRRDFLFRGLLDDVQMDRRDFLGGAMAMGAMGALMGMPESASAQTPAGPGQLTCHVLDTYAGRPGGGMRVDLSVPDGTGWKVIKSTVTQETGRPLEPLMSGDSLKTGRYMLEFFHSDYFKRSAFLPAPAFFDRVVHFFEIPTLATRYHITLVTAPWGYTTYRWKE</sequence>
<dbReference type="PANTHER" id="PTHR10395:SF7">
    <property type="entry name" value="5-HYDROXYISOURATE HYDROLASE"/>
    <property type="match status" value="1"/>
</dbReference>
<evidence type="ECO:0000313" key="9">
    <source>
        <dbReference type="EMBL" id="GAA5158358.1"/>
    </source>
</evidence>
<dbReference type="Gene3D" id="2.60.40.180">
    <property type="entry name" value="Transthyretin/hydroxyisourate hydrolase domain"/>
    <property type="match status" value="1"/>
</dbReference>
<dbReference type="Proteomes" id="UP001500547">
    <property type="component" value="Unassembled WGS sequence"/>
</dbReference>
<dbReference type="InterPro" id="IPR014306">
    <property type="entry name" value="Hydroxyisourate_hydrolase"/>
</dbReference>
<feature type="domain" description="Transthyretin/hydroxyisourate hydrolase" evidence="8">
    <location>
        <begin position="58"/>
        <end position="168"/>
    </location>
</feature>
<evidence type="ECO:0000256" key="7">
    <source>
        <dbReference type="ARBA" id="ARBA00022801"/>
    </source>
</evidence>
<evidence type="ECO:0000259" key="8">
    <source>
        <dbReference type="Pfam" id="PF00576"/>
    </source>
</evidence>
<dbReference type="InterPro" id="IPR006311">
    <property type="entry name" value="TAT_signal"/>
</dbReference>
<comment type="function">
    <text evidence="2">Catalyzes the hydrolysis of 5-hydroxyisourate (HIU) to 2-oxo-4-hydroxy-4-carboxy-5-ureidoimidazoline (OHCU).</text>
</comment>
<dbReference type="Pfam" id="PF00576">
    <property type="entry name" value="Transthyretin"/>
    <property type="match status" value="1"/>
</dbReference>
<comment type="subunit">
    <text evidence="4">Homotetramer.</text>
</comment>
<evidence type="ECO:0000256" key="5">
    <source>
        <dbReference type="ARBA" id="ARBA00012609"/>
    </source>
</evidence>
<protein>
    <recommendedName>
        <fullName evidence="5">hydroxyisourate hydrolase</fullName>
        <ecNumber evidence="5">3.5.2.17</ecNumber>
    </recommendedName>
</protein>
<comment type="similarity">
    <text evidence="3">Belongs to the transthyretin family. 5-hydroxyisourate hydrolase subfamily.</text>
</comment>
<evidence type="ECO:0000256" key="3">
    <source>
        <dbReference type="ARBA" id="ARBA00009850"/>
    </source>
</evidence>
<organism evidence="9 10">
    <name type="scientific">Viridibacterium curvum</name>
    <dbReference type="NCBI Taxonomy" id="1101404"/>
    <lineage>
        <taxon>Bacteria</taxon>
        <taxon>Pseudomonadati</taxon>
        <taxon>Pseudomonadota</taxon>
        <taxon>Betaproteobacteria</taxon>
        <taxon>Rhodocyclales</taxon>
        <taxon>Rhodocyclaceae</taxon>
        <taxon>Viridibacterium</taxon>
    </lineage>
</organism>
<evidence type="ECO:0000256" key="6">
    <source>
        <dbReference type="ARBA" id="ARBA00022631"/>
    </source>
</evidence>
<evidence type="ECO:0000256" key="2">
    <source>
        <dbReference type="ARBA" id="ARBA00002704"/>
    </source>
</evidence>
<comment type="catalytic activity">
    <reaction evidence="1">
        <text>5-hydroxyisourate + H2O = 5-hydroxy-2-oxo-4-ureido-2,5-dihydro-1H-imidazole-5-carboxylate + H(+)</text>
        <dbReference type="Rhea" id="RHEA:23736"/>
        <dbReference type="ChEBI" id="CHEBI:15377"/>
        <dbReference type="ChEBI" id="CHEBI:15378"/>
        <dbReference type="ChEBI" id="CHEBI:18072"/>
        <dbReference type="ChEBI" id="CHEBI:58639"/>
        <dbReference type="EC" id="3.5.2.17"/>
    </reaction>
</comment>
<dbReference type="NCBIfam" id="TIGR02962">
    <property type="entry name" value="hdxy_isourate"/>
    <property type="match status" value="1"/>
</dbReference>